<dbReference type="RefSeq" id="XP_003684016.1">
    <property type="nucleotide sequence ID" value="XM_003683968.1"/>
</dbReference>
<feature type="transmembrane region" description="Helical" evidence="14">
    <location>
        <begin position="121"/>
        <end position="143"/>
    </location>
</feature>
<comment type="similarity">
    <text evidence="3 14">Belongs to the ALG10 glucosyltransferase family.</text>
</comment>
<keyword evidence="16" id="KW-1185">Reference proteome</keyword>
<evidence type="ECO:0000256" key="1">
    <source>
        <dbReference type="ARBA" id="ARBA00004477"/>
    </source>
</evidence>
<dbReference type="UniPathway" id="UPA00378"/>
<dbReference type="HOGENOM" id="CLU_017053_1_0_1"/>
<feature type="transmembrane region" description="Helical" evidence="14">
    <location>
        <begin position="149"/>
        <end position="167"/>
    </location>
</feature>
<evidence type="ECO:0000256" key="8">
    <source>
        <dbReference type="ARBA" id="ARBA00022692"/>
    </source>
</evidence>
<feature type="transmembrane region" description="Helical" evidence="14">
    <location>
        <begin position="34"/>
        <end position="59"/>
    </location>
</feature>
<dbReference type="PANTHER" id="PTHR12989:SF10">
    <property type="entry name" value="DOL-P-GLC:GLC(2)MAN(9)GLCNAC(2)-PP-DOL ALPHA-1,2-GLUCOSYLTRANSFERASE-RELATED"/>
    <property type="match status" value="1"/>
</dbReference>
<comment type="function">
    <text evidence="12">Dol-P-Glc:Glc(2)Man(9)GlcNAc(2)-PP-Dol alpha-1,2-glucosyltransferase that operates in the biosynthetic pathway of dolichol-linked oligosaccharides, the glycan precursors employed in protein asparagine (N)-glycosylation. The assembly of dolichol-linked oligosaccharides begins on the cytosolic side of the endoplasmic reticulum membrane and finishes in its lumen. The sequential addition of sugars to dolichol pyrophosphate produces dolichol-linked oligosaccharides containing fourteen sugars, including two GlcNAcs, nine mannoses and three glucoses. Once assembled, the oligosaccharide is transferred from the lipid to nascent proteins by oligosaccharyltransferases. In the lumen of the endoplasmic reticulum, adds the third and last glucose residue from dolichyl phosphate glucose (Dol-P-Glc) onto the lipid-linked oligosaccharide intermediate Glc(2)Man(9)GlcNAc(2)-PP-Dol to produce Glc(3)Man(9)GlcNAc(2)-PP-Dol.</text>
</comment>
<evidence type="ECO:0000256" key="6">
    <source>
        <dbReference type="ARBA" id="ARBA00022676"/>
    </source>
</evidence>
<organism evidence="15 16">
    <name type="scientific">Tetrapisispora phaffii (strain ATCC 24235 / CBS 4417 / NBRC 1672 / NRRL Y-8282 / UCD 70-5)</name>
    <name type="common">Yeast</name>
    <name type="synonym">Fabospora phaffii</name>
    <dbReference type="NCBI Taxonomy" id="1071381"/>
    <lineage>
        <taxon>Eukaryota</taxon>
        <taxon>Fungi</taxon>
        <taxon>Dikarya</taxon>
        <taxon>Ascomycota</taxon>
        <taxon>Saccharomycotina</taxon>
        <taxon>Saccharomycetes</taxon>
        <taxon>Saccharomycetales</taxon>
        <taxon>Saccharomycetaceae</taxon>
        <taxon>Tetrapisispora</taxon>
    </lineage>
</organism>
<evidence type="ECO:0000256" key="7">
    <source>
        <dbReference type="ARBA" id="ARBA00022679"/>
    </source>
</evidence>
<feature type="transmembrane region" description="Helical" evidence="14">
    <location>
        <begin position="294"/>
        <end position="311"/>
    </location>
</feature>
<sequence length="522" mass="61830">MSKNEEQSDGDNILGEDTIQIIVPGIQRDLQTEVILGFVLNIIIYAFLLIYFSVTFWYLTTRVVPYLFIDEVFHVTQTIRYIKGDWFYWDPKITTPPGLYILGYLNYQIVKMFTSWSTTTLLRLVNLIGGTVILPAVVLRPLFLFNAIGFWPITLISFPLMTTYYYLYYTDVWSTIFIMQSLNVIITLPLGENYSIWLSAFFAGISCLFRQTNIIWCGFIMVLAIERRAMIQKEFNTHNFNNYLKAFIYSVDEFKTVVLPYMINFILFFIYLLWNRSITLGDKSNHSVGIHLVQIFYCIFFITIFSLPLWLSKNFILGYLRRWNVKFIQSIFEIIGIIIIIRYFTKVHPFLLADNRHYTFYLFKKIIGNQRRLIKYGLMSLVYHFSIFTYVELMRTCELTFHPILPLPIKETITLPVQLTHISWTALILCTIVTLVPSPLFEPRYYIIPYYFWRIFVTCNAEPIIGDIQPPPTGLPPITIAATNRLLFEFLWFMLINIMTLIVFIKYEFSWYTEQFPQRIIW</sequence>
<dbReference type="STRING" id="1071381.G8BNV4"/>
<dbReference type="OMA" id="VWDSKIT"/>
<dbReference type="PANTHER" id="PTHR12989">
    <property type="entry name" value="ALPHA-1,2-GLUCOSYLTRANSFERASE ALG10"/>
    <property type="match status" value="1"/>
</dbReference>
<feature type="transmembrane region" description="Helical" evidence="14">
    <location>
        <begin position="323"/>
        <end position="344"/>
    </location>
</feature>
<accession>G8BNV4</accession>
<feature type="transmembrane region" description="Helical" evidence="14">
    <location>
        <begin position="257"/>
        <end position="274"/>
    </location>
</feature>
<comment type="caution">
    <text evidence="14">Lacks conserved residue(s) required for the propagation of feature annotation.</text>
</comment>
<reference evidence="15 16" key="1">
    <citation type="journal article" date="2011" name="Proc. Natl. Acad. Sci. U.S.A.">
        <title>Evolutionary erosion of yeast sex chromosomes by mating-type switching accidents.</title>
        <authorList>
            <person name="Gordon J.L."/>
            <person name="Armisen D."/>
            <person name="Proux-Wera E."/>
            <person name="Oheigeartaigh S.S."/>
            <person name="Byrne K.P."/>
            <person name="Wolfe K.H."/>
        </authorList>
    </citation>
    <scope>NUCLEOTIDE SEQUENCE [LARGE SCALE GENOMIC DNA]</scope>
    <source>
        <strain evidence="16">ATCC 24235 / CBS 4417 / NBRC 1672 / NRRL Y-8282 / UCD 70-5</strain>
    </source>
</reference>
<evidence type="ECO:0000256" key="9">
    <source>
        <dbReference type="ARBA" id="ARBA00022824"/>
    </source>
</evidence>
<evidence type="ECO:0000313" key="15">
    <source>
        <dbReference type="EMBL" id="CCE61582.1"/>
    </source>
</evidence>
<evidence type="ECO:0000256" key="5">
    <source>
        <dbReference type="ARBA" id="ARBA00018512"/>
    </source>
</evidence>
<evidence type="ECO:0000256" key="3">
    <source>
        <dbReference type="ARBA" id="ARBA00010600"/>
    </source>
</evidence>
<comment type="subcellular location">
    <subcellularLocation>
        <location evidence="1">Endoplasmic reticulum membrane</location>
        <topology evidence="1">Multi-pass membrane protein</topology>
    </subcellularLocation>
</comment>
<evidence type="ECO:0000256" key="4">
    <source>
        <dbReference type="ARBA" id="ARBA00011967"/>
    </source>
</evidence>
<evidence type="ECO:0000256" key="14">
    <source>
        <dbReference type="PIRNR" id="PIRNR028810"/>
    </source>
</evidence>
<keyword evidence="8 14" id="KW-0812">Transmembrane</keyword>
<feature type="transmembrane region" description="Helical" evidence="14">
    <location>
        <begin position="172"/>
        <end position="190"/>
    </location>
</feature>
<dbReference type="AlphaFoldDB" id="G8BNV4"/>
<keyword evidence="11 14" id="KW-0472">Membrane</keyword>
<dbReference type="GO" id="GO:0106073">
    <property type="term" value="F:dolichyl pyrophosphate Glc2Man9GlcNAc2 alpha-1,2-glucosyltransferase activity"/>
    <property type="evidence" value="ECO:0007669"/>
    <property type="project" value="UniProtKB-UniRule"/>
</dbReference>
<evidence type="ECO:0000313" key="16">
    <source>
        <dbReference type="Proteomes" id="UP000005666"/>
    </source>
</evidence>
<keyword evidence="7" id="KW-0808">Transferase</keyword>
<dbReference type="Pfam" id="PF04922">
    <property type="entry name" value="DIE2_ALG10"/>
    <property type="match status" value="1"/>
</dbReference>
<keyword evidence="9" id="KW-0256">Endoplasmic reticulum</keyword>
<evidence type="ECO:0000256" key="12">
    <source>
        <dbReference type="ARBA" id="ARBA00044727"/>
    </source>
</evidence>
<evidence type="ECO:0000256" key="2">
    <source>
        <dbReference type="ARBA" id="ARBA00004922"/>
    </source>
</evidence>
<dbReference type="GeneID" id="11532769"/>
<dbReference type="EMBL" id="HE612856">
    <property type="protein sequence ID" value="CCE61582.1"/>
    <property type="molecule type" value="Genomic_DNA"/>
</dbReference>
<evidence type="ECO:0000256" key="13">
    <source>
        <dbReference type="ARBA" id="ARBA00048064"/>
    </source>
</evidence>
<dbReference type="KEGG" id="tpf:TPHA_0A05070"/>
<dbReference type="eggNOG" id="KOG2642">
    <property type="taxonomic scope" value="Eukaryota"/>
</dbReference>
<dbReference type="GO" id="GO:0006488">
    <property type="term" value="P:dolichol-linked oligosaccharide biosynthetic process"/>
    <property type="evidence" value="ECO:0007669"/>
    <property type="project" value="UniProtKB-UniRule"/>
</dbReference>
<protein>
    <recommendedName>
        <fullName evidence="5 14">Dol-P-Glc:Glc(2)Man(9)GlcNAc(2)-PP-Dol alpha-1,2-glucosyltransferase</fullName>
        <ecNumber evidence="4 14">2.4.1.256</ecNumber>
    </recommendedName>
</protein>
<feature type="transmembrane region" description="Helical" evidence="14">
    <location>
        <begin position="490"/>
        <end position="509"/>
    </location>
</feature>
<dbReference type="PIRSF" id="PIRSF028810">
    <property type="entry name" value="Alpha1_2_glucosyltferase_Alg10"/>
    <property type="match status" value="1"/>
</dbReference>
<dbReference type="EC" id="2.4.1.256" evidence="4 14"/>
<proteinExistence type="inferred from homology"/>
<dbReference type="Proteomes" id="UP000005666">
    <property type="component" value="Chromosome 1"/>
</dbReference>
<keyword evidence="10 14" id="KW-1133">Transmembrane helix</keyword>
<dbReference type="GO" id="GO:0005789">
    <property type="term" value="C:endoplasmic reticulum membrane"/>
    <property type="evidence" value="ECO:0007669"/>
    <property type="project" value="UniProtKB-SubCell"/>
</dbReference>
<evidence type="ECO:0000256" key="10">
    <source>
        <dbReference type="ARBA" id="ARBA00022989"/>
    </source>
</evidence>
<evidence type="ECO:0000256" key="11">
    <source>
        <dbReference type="ARBA" id="ARBA00023136"/>
    </source>
</evidence>
<feature type="transmembrane region" description="Helical" evidence="14">
    <location>
        <begin position="196"/>
        <end position="225"/>
    </location>
</feature>
<comment type="catalytic activity">
    <reaction evidence="13">
        <text>an alpha-D-Glc-(1-&gt;3)-alpha-D-Glc-(1-&gt;3)-alpha-D-Man-(1-&gt;2)-alpha-D-Man-(1-&gt;2)-alpha-D-Man-(1-&gt;3)-[alpha-D-Man-(1-&gt;2)-alpha-D-Man-(1-&gt;3)-[alpha-D-Man-(1-&gt;2)-alpha-D-Man-(1-&gt;6)]-alpha-D-Man-(1-&gt;6)]-beta-D-Man-(1-&gt;4)-beta-D-GlcNAc-(1-&gt;4)-alpha-D-GlcNAc-diphospho-di-trans,poly-cis-dolichol + a di-trans,poly-cis-dolichyl beta-D-glucosyl phosphate = a alpha-D-Glc-(1-&gt;2)-alpha-D-Glc-(1-&gt;3)-alpha-D-Glc-(1-&gt;3)-alpha-D-Man-(1-&gt;2)-alpha-D-Man-(1-&gt;2)-alpha-D-Man-(1-&gt;3)-[alpha-D-Man-(1-&gt;2)-alpha-D-Man-(1-&gt;3)-[alpha-D-Man-(1-&gt;2)-alpha-D-Man-(1-&gt;6)]-alpha-D-Man-(1-&gt;6)]-beta-D-Man-(1-&gt;4)-beta-D-GlcNAc-(1-&gt;4)-alpha-D-GlcNAc-diphospho-di-trans,poly-cis-dolichol + a di-trans,poly-cis-dolichyl phosphate + H(+)</text>
        <dbReference type="Rhea" id="RHEA:29543"/>
        <dbReference type="Rhea" id="RHEA-COMP:19498"/>
        <dbReference type="Rhea" id="RHEA-COMP:19502"/>
        <dbReference type="Rhea" id="RHEA-COMP:19512"/>
        <dbReference type="Rhea" id="RHEA-COMP:19522"/>
        <dbReference type="ChEBI" id="CHEBI:15378"/>
        <dbReference type="ChEBI" id="CHEBI:57525"/>
        <dbReference type="ChEBI" id="CHEBI:57683"/>
        <dbReference type="ChEBI" id="CHEBI:132522"/>
        <dbReference type="ChEBI" id="CHEBI:132523"/>
        <dbReference type="EC" id="2.4.1.256"/>
    </reaction>
    <physiologicalReaction direction="left-to-right" evidence="13">
        <dbReference type="Rhea" id="RHEA:29544"/>
    </physiologicalReaction>
</comment>
<dbReference type="OrthoDB" id="4769at2759"/>
<gene>
    <name evidence="15" type="primary">TPHA0A05070</name>
    <name evidence="15" type="ordered locus">TPHA_0A05070</name>
</gene>
<feature type="transmembrane region" description="Helical" evidence="14">
    <location>
        <begin position="413"/>
        <end position="436"/>
    </location>
</feature>
<dbReference type="InterPro" id="IPR016900">
    <property type="entry name" value="Alg10"/>
</dbReference>
<comment type="pathway">
    <text evidence="2">Protein modification; protein glycosylation.</text>
</comment>
<keyword evidence="6 14" id="KW-0328">Glycosyltransferase</keyword>
<name>G8BNV4_TETPH</name>